<evidence type="ECO:0000256" key="5">
    <source>
        <dbReference type="ARBA" id="ARBA00023136"/>
    </source>
</evidence>
<keyword evidence="2" id="KW-1003">Cell membrane</keyword>
<name>A6UT58_META3</name>
<feature type="transmembrane region" description="Helical" evidence="6">
    <location>
        <begin position="238"/>
        <end position="257"/>
    </location>
</feature>
<dbReference type="InterPro" id="IPR012809">
    <property type="entry name" value="ECF_CbiQ"/>
</dbReference>
<dbReference type="STRING" id="419665.Maeo_0088"/>
<dbReference type="PANTHER" id="PTHR34857">
    <property type="entry name" value="SLL0384 PROTEIN"/>
    <property type="match status" value="1"/>
</dbReference>
<dbReference type="KEGG" id="mae:Maeo_0088"/>
<evidence type="ECO:0000313" key="7">
    <source>
        <dbReference type="EMBL" id="ABR55680.1"/>
    </source>
</evidence>
<evidence type="ECO:0000256" key="1">
    <source>
        <dbReference type="ARBA" id="ARBA00004651"/>
    </source>
</evidence>
<dbReference type="CDD" id="cd16914">
    <property type="entry name" value="EcfT"/>
    <property type="match status" value="1"/>
</dbReference>
<organism evidence="7 8">
    <name type="scientific">Methanococcus aeolicus (strain ATCC BAA-1280 / DSM 17508 / OCM 812 / Nankai-3)</name>
    <dbReference type="NCBI Taxonomy" id="419665"/>
    <lineage>
        <taxon>Archaea</taxon>
        <taxon>Methanobacteriati</taxon>
        <taxon>Methanobacteriota</taxon>
        <taxon>Methanomada group</taxon>
        <taxon>Methanococci</taxon>
        <taxon>Methanococcales</taxon>
        <taxon>Methanococcaceae</taxon>
        <taxon>Methanococcus</taxon>
    </lineage>
</organism>
<gene>
    <name evidence="7" type="ordered locus">Maeo_0088</name>
</gene>
<keyword evidence="8" id="KW-1185">Reference proteome</keyword>
<dbReference type="InterPro" id="IPR051611">
    <property type="entry name" value="ECF_transporter_component"/>
</dbReference>
<dbReference type="HOGENOM" id="CLU_056469_1_2_2"/>
<dbReference type="Proteomes" id="UP000001106">
    <property type="component" value="Chromosome"/>
</dbReference>
<reference evidence="7" key="1">
    <citation type="submission" date="2007-06" db="EMBL/GenBank/DDBJ databases">
        <title>Complete sequence of Methanococcus aeolicus Nankai-3.</title>
        <authorList>
            <consortium name="US DOE Joint Genome Institute"/>
            <person name="Copeland A."/>
            <person name="Lucas S."/>
            <person name="Lapidus A."/>
            <person name="Barry K."/>
            <person name="Glavina del Rio T."/>
            <person name="Dalin E."/>
            <person name="Tice H."/>
            <person name="Pitluck S."/>
            <person name="Chain P."/>
            <person name="Malfatti S."/>
            <person name="Shin M."/>
            <person name="Vergez L."/>
            <person name="Schmutz J."/>
            <person name="Larimer F."/>
            <person name="Land M."/>
            <person name="Hauser L."/>
            <person name="Kyrpides N."/>
            <person name="Lykidis A."/>
            <person name="Sieprawska-Lupa M."/>
            <person name="Whitman W.B."/>
            <person name="Richardson P."/>
        </authorList>
    </citation>
    <scope>NUCLEOTIDE SEQUENCE [LARGE SCALE GENOMIC DNA]</scope>
    <source>
        <strain evidence="7">Nankai-3</strain>
    </source>
</reference>
<sequence length="258" mass="29525">MHHSLRSIERELPKNSIIHNLDSRVKLIFVLMLVITSAILNNIQFVLLIWLYIIFIILISRISIINTIKRIILILPFGMFLAFFQPFIKGDTVIYTILGAPIYYEGILFGALLFSKFLVSITAIVFLSSTTPMHEVIIAGRRLGLPPIMATMLGLMVRYLFIMYDILENTLNSQKSRCLSRKNISYKSLLNIFGYSIGSLFIRSYEQGERTYLAMTSRGYSENSNIMSFGSKIKKNDILFLAITAIFLITLLILQFLN</sequence>
<dbReference type="GO" id="GO:0006824">
    <property type="term" value="P:cobalt ion transport"/>
    <property type="evidence" value="ECO:0007669"/>
    <property type="project" value="InterPro"/>
</dbReference>
<dbReference type="PANTHER" id="PTHR34857:SF2">
    <property type="entry name" value="SLL0384 PROTEIN"/>
    <property type="match status" value="1"/>
</dbReference>
<evidence type="ECO:0000256" key="3">
    <source>
        <dbReference type="ARBA" id="ARBA00022692"/>
    </source>
</evidence>
<feature type="transmembrane region" description="Helical" evidence="6">
    <location>
        <begin position="143"/>
        <end position="164"/>
    </location>
</feature>
<dbReference type="AlphaFoldDB" id="A6UT58"/>
<dbReference type="eggNOG" id="arCOG02250">
    <property type="taxonomic scope" value="Archaea"/>
</dbReference>
<keyword evidence="3 6" id="KW-0812">Transmembrane</keyword>
<dbReference type="InterPro" id="IPR003339">
    <property type="entry name" value="ABC/ECF_trnsptr_transmembrane"/>
</dbReference>
<evidence type="ECO:0000256" key="2">
    <source>
        <dbReference type="ARBA" id="ARBA00022475"/>
    </source>
</evidence>
<proteinExistence type="predicted"/>
<dbReference type="GeneID" id="5326355"/>
<dbReference type="OrthoDB" id="51610at2157"/>
<keyword evidence="4 6" id="KW-1133">Transmembrane helix</keyword>
<feature type="transmembrane region" description="Helical" evidence="6">
    <location>
        <begin position="21"/>
        <end position="39"/>
    </location>
</feature>
<dbReference type="NCBIfam" id="TIGR02454">
    <property type="entry name" value="ECF_T_CbiQ"/>
    <property type="match status" value="1"/>
</dbReference>
<dbReference type="Pfam" id="PF02361">
    <property type="entry name" value="CbiQ"/>
    <property type="match status" value="1"/>
</dbReference>
<dbReference type="RefSeq" id="WP_011972812.1">
    <property type="nucleotide sequence ID" value="NC_009635.1"/>
</dbReference>
<comment type="subcellular location">
    <subcellularLocation>
        <location evidence="1">Cell membrane</location>
        <topology evidence="1">Multi-pass membrane protein</topology>
    </subcellularLocation>
</comment>
<evidence type="ECO:0000256" key="6">
    <source>
        <dbReference type="SAM" id="Phobius"/>
    </source>
</evidence>
<evidence type="ECO:0000313" key="8">
    <source>
        <dbReference type="Proteomes" id="UP000001106"/>
    </source>
</evidence>
<dbReference type="GO" id="GO:0043190">
    <property type="term" value="C:ATP-binding cassette (ABC) transporter complex"/>
    <property type="evidence" value="ECO:0007669"/>
    <property type="project" value="InterPro"/>
</dbReference>
<keyword evidence="5 6" id="KW-0472">Membrane</keyword>
<accession>A6UT58</accession>
<evidence type="ECO:0000256" key="4">
    <source>
        <dbReference type="ARBA" id="ARBA00022989"/>
    </source>
</evidence>
<feature type="transmembrane region" description="Helical" evidence="6">
    <location>
        <begin position="71"/>
        <end position="88"/>
    </location>
</feature>
<dbReference type="EMBL" id="CP000743">
    <property type="protein sequence ID" value="ABR55680.1"/>
    <property type="molecule type" value="Genomic_DNA"/>
</dbReference>
<feature type="transmembrane region" description="Helical" evidence="6">
    <location>
        <begin position="108"/>
        <end position="131"/>
    </location>
</feature>
<feature type="transmembrane region" description="Helical" evidence="6">
    <location>
        <begin position="184"/>
        <end position="202"/>
    </location>
</feature>
<protein>
    <submittedName>
        <fullName evidence="7">Cobalt ABC transporter, inner membrane subunit CbiQ</fullName>
    </submittedName>
</protein>